<dbReference type="PANTHER" id="PTHR43802">
    <property type="entry name" value="ENOYL-COA HYDRATASE"/>
    <property type="match status" value="1"/>
</dbReference>
<protein>
    <submittedName>
        <fullName evidence="2">Enoyl-CoA hydratase/isomerase family protein</fullName>
    </submittedName>
</protein>
<organism evidence="2 3">
    <name type="scientific">Microtetraspora glauca</name>
    <dbReference type="NCBI Taxonomy" id="1996"/>
    <lineage>
        <taxon>Bacteria</taxon>
        <taxon>Bacillati</taxon>
        <taxon>Actinomycetota</taxon>
        <taxon>Actinomycetes</taxon>
        <taxon>Streptosporangiales</taxon>
        <taxon>Streptosporangiaceae</taxon>
        <taxon>Microtetraspora</taxon>
    </lineage>
</organism>
<accession>A0ABV3GL51</accession>
<dbReference type="Gene3D" id="3.90.226.10">
    <property type="entry name" value="2-enoyl-CoA Hydratase, Chain A, domain 1"/>
    <property type="match status" value="1"/>
</dbReference>
<gene>
    <name evidence="2" type="ORF">AB0I59_27500</name>
</gene>
<dbReference type="InterPro" id="IPR029045">
    <property type="entry name" value="ClpP/crotonase-like_dom_sf"/>
</dbReference>
<comment type="caution">
    <text evidence="2">The sequence shown here is derived from an EMBL/GenBank/DDBJ whole genome shotgun (WGS) entry which is preliminary data.</text>
</comment>
<evidence type="ECO:0000313" key="2">
    <source>
        <dbReference type="EMBL" id="MEV0972364.1"/>
    </source>
</evidence>
<dbReference type="SUPFAM" id="SSF52096">
    <property type="entry name" value="ClpP/crotonase"/>
    <property type="match status" value="1"/>
</dbReference>
<sequence length="267" mass="27956">MSERTDGHTGTPAPPVAADGVRTRVDGGVGHIVLNRPEAMNAITVELGAELERALLRLADQVNVILVRGAGGNFSVGGDFHELERLRVRGREAMRPLFANFGRACAAIAGLPVPVVAAVEGYAMAGGFELMQACDVVLVHENARIADNHARFGQVPGGGSTQRLPRLVGRQRALGHILSGERLTAAEAVAWGLAYRSLPSDGFDDAVNAFVTNLAGRNRDALTRIKRLVYAGLDLPSAEGLALEMETVLDHLGGEAAAAGIAAFKGA</sequence>
<dbReference type="Proteomes" id="UP001551675">
    <property type="component" value="Unassembled WGS sequence"/>
</dbReference>
<evidence type="ECO:0000313" key="3">
    <source>
        <dbReference type="Proteomes" id="UP001551675"/>
    </source>
</evidence>
<evidence type="ECO:0000256" key="1">
    <source>
        <dbReference type="ARBA" id="ARBA00005254"/>
    </source>
</evidence>
<dbReference type="CDD" id="cd06558">
    <property type="entry name" value="crotonase-like"/>
    <property type="match status" value="1"/>
</dbReference>
<dbReference type="Pfam" id="PF00378">
    <property type="entry name" value="ECH_1"/>
    <property type="match status" value="1"/>
</dbReference>
<reference evidence="2 3" key="1">
    <citation type="submission" date="2024-06" db="EMBL/GenBank/DDBJ databases">
        <title>The Natural Products Discovery Center: Release of the First 8490 Sequenced Strains for Exploring Actinobacteria Biosynthetic Diversity.</title>
        <authorList>
            <person name="Kalkreuter E."/>
            <person name="Kautsar S.A."/>
            <person name="Yang D."/>
            <person name="Bader C.D."/>
            <person name="Teijaro C.N."/>
            <person name="Fluegel L."/>
            <person name="Davis C.M."/>
            <person name="Simpson J.R."/>
            <person name="Lauterbach L."/>
            <person name="Steele A.D."/>
            <person name="Gui C."/>
            <person name="Meng S."/>
            <person name="Li G."/>
            <person name="Viehrig K."/>
            <person name="Ye F."/>
            <person name="Su P."/>
            <person name="Kiefer A.F."/>
            <person name="Nichols A."/>
            <person name="Cepeda A.J."/>
            <person name="Yan W."/>
            <person name="Fan B."/>
            <person name="Jiang Y."/>
            <person name="Adhikari A."/>
            <person name="Zheng C.-J."/>
            <person name="Schuster L."/>
            <person name="Cowan T.M."/>
            <person name="Smanski M.J."/>
            <person name="Chevrette M.G."/>
            <person name="De Carvalho L.P.S."/>
            <person name="Shen B."/>
        </authorList>
    </citation>
    <scope>NUCLEOTIDE SEQUENCE [LARGE SCALE GENOMIC DNA]</scope>
    <source>
        <strain evidence="2 3">NPDC050100</strain>
    </source>
</reference>
<dbReference type="EMBL" id="JBFALK010000016">
    <property type="protein sequence ID" value="MEV0972364.1"/>
    <property type="molecule type" value="Genomic_DNA"/>
</dbReference>
<dbReference type="RefSeq" id="WP_358137429.1">
    <property type="nucleotide sequence ID" value="NZ_JBFALK010000016.1"/>
</dbReference>
<comment type="similarity">
    <text evidence="1">Belongs to the enoyl-CoA hydratase/isomerase family.</text>
</comment>
<dbReference type="InterPro" id="IPR001753">
    <property type="entry name" value="Enoyl-CoA_hydra/iso"/>
</dbReference>
<name>A0ABV3GL51_MICGL</name>
<keyword evidence="3" id="KW-1185">Reference proteome</keyword>
<proteinExistence type="inferred from homology"/>
<dbReference type="PANTHER" id="PTHR43802:SF1">
    <property type="entry name" value="IP11341P-RELATED"/>
    <property type="match status" value="1"/>
</dbReference>